<keyword evidence="2" id="KW-1185">Reference proteome</keyword>
<proteinExistence type="predicted"/>
<dbReference type="OrthoDB" id="1109776at2759"/>
<sequence>MENQTEEECLRTIQERMFAFGDEPVGVRVTPYHKAFAIRKILRALDEDEIAFLRRSPFGKLVEIAEKPSFSRRFGRYIISRQLK</sequence>
<organism evidence="1 2">
    <name type="scientific">Brassica carinata</name>
    <name type="common">Ethiopian mustard</name>
    <name type="synonym">Abyssinian cabbage</name>
    <dbReference type="NCBI Taxonomy" id="52824"/>
    <lineage>
        <taxon>Eukaryota</taxon>
        <taxon>Viridiplantae</taxon>
        <taxon>Streptophyta</taxon>
        <taxon>Embryophyta</taxon>
        <taxon>Tracheophyta</taxon>
        <taxon>Spermatophyta</taxon>
        <taxon>Magnoliopsida</taxon>
        <taxon>eudicotyledons</taxon>
        <taxon>Gunneridae</taxon>
        <taxon>Pentapetalae</taxon>
        <taxon>rosids</taxon>
        <taxon>malvids</taxon>
        <taxon>Brassicales</taxon>
        <taxon>Brassicaceae</taxon>
        <taxon>Brassiceae</taxon>
        <taxon>Brassica</taxon>
    </lineage>
</organism>
<gene>
    <name evidence="1" type="ORF">Bca52824_032735</name>
</gene>
<protein>
    <submittedName>
        <fullName evidence="1">Uncharacterized protein</fullName>
    </submittedName>
</protein>
<comment type="caution">
    <text evidence="1">The sequence shown here is derived from an EMBL/GenBank/DDBJ whole genome shotgun (WGS) entry which is preliminary data.</text>
</comment>
<accession>A0A8X7SBL5</accession>
<name>A0A8X7SBL5_BRACI</name>
<reference evidence="1 2" key="1">
    <citation type="submission" date="2020-02" db="EMBL/GenBank/DDBJ databases">
        <authorList>
            <person name="Ma Q."/>
            <person name="Huang Y."/>
            <person name="Song X."/>
            <person name="Pei D."/>
        </authorList>
    </citation>
    <scope>NUCLEOTIDE SEQUENCE [LARGE SCALE GENOMIC DNA]</scope>
    <source>
        <strain evidence="1">Sxm20200214</strain>
        <tissue evidence="1">Leaf</tissue>
    </source>
</reference>
<dbReference type="Proteomes" id="UP000886595">
    <property type="component" value="Unassembled WGS sequence"/>
</dbReference>
<dbReference type="AlphaFoldDB" id="A0A8X7SBL5"/>
<dbReference type="EMBL" id="JAAMPC010000007">
    <property type="protein sequence ID" value="KAG2304084.1"/>
    <property type="molecule type" value="Genomic_DNA"/>
</dbReference>
<evidence type="ECO:0000313" key="1">
    <source>
        <dbReference type="EMBL" id="KAG2304084.1"/>
    </source>
</evidence>
<evidence type="ECO:0000313" key="2">
    <source>
        <dbReference type="Proteomes" id="UP000886595"/>
    </source>
</evidence>